<keyword evidence="3" id="KW-1185">Reference proteome</keyword>
<evidence type="ECO:0000313" key="2">
    <source>
        <dbReference type="EMBL" id="KAJ9599148.1"/>
    </source>
</evidence>
<feature type="region of interest" description="Disordered" evidence="1">
    <location>
        <begin position="1"/>
        <end position="64"/>
    </location>
</feature>
<protein>
    <submittedName>
        <fullName evidence="2">Uncharacterized protein</fullName>
    </submittedName>
</protein>
<reference evidence="2" key="2">
    <citation type="submission" date="2023-05" db="EMBL/GenBank/DDBJ databases">
        <authorList>
            <person name="Fouks B."/>
        </authorList>
    </citation>
    <scope>NUCLEOTIDE SEQUENCE</scope>
    <source>
        <strain evidence="2">Stay&amp;Tobe</strain>
        <tissue evidence="2">Testes</tissue>
    </source>
</reference>
<evidence type="ECO:0000313" key="3">
    <source>
        <dbReference type="Proteomes" id="UP001233999"/>
    </source>
</evidence>
<sequence>GHFVPYFRRRRQDSGREAAVEEGGLPSAAERSRVVQPSENFASQRTALPASGWKPTDSPRPSASALLPCAARQTWTFRPILWSSSSRQWQAGMTNVH</sequence>
<reference evidence="2" key="1">
    <citation type="journal article" date="2023" name="IScience">
        <title>Live-bearing cockroach genome reveals convergent evolutionary mechanisms linked to viviparity in insects and beyond.</title>
        <authorList>
            <person name="Fouks B."/>
            <person name="Harrison M.C."/>
            <person name="Mikhailova A.A."/>
            <person name="Marchal E."/>
            <person name="English S."/>
            <person name="Carruthers M."/>
            <person name="Jennings E.C."/>
            <person name="Chiamaka E.L."/>
            <person name="Frigard R.A."/>
            <person name="Pippel M."/>
            <person name="Attardo G.M."/>
            <person name="Benoit J.B."/>
            <person name="Bornberg-Bauer E."/>
            <person name="Tobe S.S."/>
        </authorList>
    </citation>
    <scope>NUCLEOTIDE SEQUENCE</scope>
    <source>
        <strain evidence="2">Stay&amp;Tobe</strain>
    </source>
</reference>
<dbReference type="Proteomes" id="UP001233999">
    <property type="component" value="Unassembled WGS sequence"/>
</dbReference>
<evidence type="ECO:0000256" key="1">
    <source>
        <dbReference type="SAM" id="MobiDB-lite"/>
    </source>
</evidence>
<organism evidence="2 3">
    <name type="scientific">Diploptera punctata</name>
    <name type="common">Pacific beetle cockroach</name>
    <dbReference type="NCBI Taxonomy" id="6984"/>
    <lineage>
        <taxon>Eukaryota</taxon>
        <taxon>Metazoa</taxon>
        <taxon>Ecdysozoa</taxon>
        <taxon>Arthropoda</taxon>
        <taxon>Hexapoda</taxon>
        <taxon>Insecta</taxon>
        <taxon>Pterygota</taxon>
        <taxon>Neoptera</taxon>
        <taxon>Polyneoptera</taxon>
        <taxon>Dictyoptera</taxon>
        <taxon>Blattodea</taxon>
        <taxon>Blaberoidea</taxon>
        <taxon>Blaberidae</taxon>
        <taxon>Diplopterinae</taxon>
        <taxon>Diploptera</taxon>
    </lineage>
</organism>
<feature type="non-terminal residue" evidence="2">
    <location>
        <position position="1"/>
    </location>
</feature>
<feature type="non-terminal residue" evidence="2">
    <location>
        <position position="97"/>
    </location>
</feature>
<gene>
    <name evidence="2" type="ORF">L9F63_010364</name>
</gene>
<feature type="compositionally biased region" description="Polar residues" evidence="1">
    <location>
        <begin position="35"/>
        <end position="46"/>
    </location>
</feature>
<name>A0AAD8AHA5_DIPPU</name>
<accession>A0AAD8AHA5</accession>
<proteinExistence type="predicted"/>
<dbReference type="AlphaFoldDB" id="A0AAD8AHA5"/>
<comment type="caution">
    <text evidence="2">The sequence shown here is derived from an EMBL/GenBank/DDBJ whole genome shotgun (WGS) entry which is preliminary data.</text>
</comment>
<dbReference type="EMBL" id="JASPKZ010000830">
    <property type="protein sequence ID" value="KAJ9599148.1"/>
    <property type="molecule type" value="Genomic_DNA"/>
</dbReference>